<comment type="caution">
    <text evidence="1">The sequence shown here is derived from an EMBL/GenBank/DDBJ whole genome shotgun (WGS) entry which is preliminary data.</text>
</comment>
<dbReference type="Proteomes" id="UP000775213">
    <property type="component" value="Unassembled WGS sequence"/>
</dbReference>
<keyword evidence="2" id="KW-1185">Reference proteome</keyword>
<evidence type="ECO:0000313" key="1">
    <source>
        <dbReference type="EMBL" id="KAH0462352.1"/>
    </source>
</evidence>
<protein>
    <submittedName>
        <fullName evidence="1">Uncharacterized protein</fullName>
    </submittedName>
</protein>
<gene>
    <name evidence="1" type="ORF">IEQ34_009927</name>
</gene>
<sequence length="64" mass="7540">MPQCLRGKNCVFQSRQPDIRRKYVDMSLEDSSCGAKRVKLSNSVESKNEHLKKKYLILSYLQKY</sequence>
<organism evidence="1 2">
    <name type="scientific">Dendrobium chrysotoxum</name>
    <name type="common">Orchid</name>
    <dbReference type="NCBI Taxonomy" id="161865"/>
    <lineage>
        <taxon>Eukaryota</taxon>
        <taxon>Viridiplantae</taxon>
        <taxon>Streptophyta</taxon>
        <taxon>Embryophyta</taxon>
        <taxon>Tracheophyta</taxon>
        <taxon>Spermatophyta</taxon>
        <taxon>Magnoliopsida</taxon>
        <taxon>Liliopsida</taxon>
        <taxon>Asparagales</taxon>
        <taxon>Orchidaceae</taxon>
        <taxon>Epidendroideae</taxon>
        <taxon>Malaxideae</taxon>
        <taxon>Dendrobiinae</taxon>
        <taxon>Dendrobium</taxon>
    </lineage>
</organism>
<dbReference type="EMBL" id="JAGFBR010000009">
    <property type="protein sequence ID" value="KAH0462352.1"/>
    <property type="molecule type" value="Genomic_DNA"/>
</dbReference>
<name>A0AAV7H214_DENCH</name>
<accession>A0AAV7H214</accession>
<proteinExistence type="predicted"/>
<reference evidence="1 2" key="1">
    <citation type="journal article" date="2021" name="Hortic Res">
        <title>Chromosome-scale assembly of the Dendrobium chrysotoxum genome enhances the understanding of orchid evolution.</title>
        <authorList>
            <person name="Zhang Y."/>
            <person name="Zhang G.Q."/>
            <person name="Zhang D."/>
            <person name="Liu X.D."/>
            <person name="Xu X.Y."/>
            <person name="Sun W.H."/>
            <person name="Yu X."/>
            <person name="Zhu X."/>
            <person name="Wang Z.W."/>
            <person name="Zhao X."/>
            <person name="Zhong W.Y."/>
            <person name="Chen H."/>
            <person name="Yin W.L."/>
            <person name="Huang T."/>
            <person name="Niu S.C."/>
            <person name="Liu Z.J."/>
        </authorList>
    </citation>
    <scope>NUCLEOTIDE SEQUENCE [LARGE SCALE GENOMIC DNA]</scope>
    <source>
        <strain evidence="1">Lindl</strain>
    </source>
</reference>
<dbReference type="AlphaFoldDB" id="A0AAV7H214"/>
<evidence type="ECO:0000313" key="2">
    <source>
        <dbReference type="Proteomes" id="UP000775213"/>
    </source>
</evidence>